<keyword evidence="9" id="KW-1185">Reference proteome</keyword>
<name>A0ABP9QYI1_9PSEU</name>
<comment type="subcellular location">
    <subcellularLocation>
        <location evidence="1">Membrane</location>
        <topology evidence="1">Multi-pass membrane protein</topology>
    </subcellularLocation>
</comment>
<feature type="transmembrane region" description="Helical" evidence="6">
    <location>
        <begin position="109"/>
        <end position="134"/>
    </location>
</feature>
<dbReference type="InterPro" id="IPR051401">
    <property type="entry name" value="GtrA_CellWall_Glycosyl"/>
</dbReference>
<keyword evidence="5 6" id="KW-0472">Membrane</keyword>
<keyword evidence="4 6" id="KW-1133">Transmembrane helix</keyword>
<accession>A0ABP9QYI1</accession>
<dbReference type="InterPro" id="IPR007267">
    <property type="entry name" value="GtrA_DPMS_TM"/>
</dbReference>
<feature type="transmembrane region" description="Helical" evidence="6">
    <location>
        <begin position="82"/>
        <end position="103"/>
    </location>
</feature>
<dbReference type="EMBL" id="BAABJP010000043">
    <property type="protein sequence ID" value="GAA5169513.1"/>
    <property type="molecule type" value="Genomic_DNA"/>
</dbReference>
<gene>
    <name evidence="8" type="ORF">GCM10023321_65280</name>
</gene>
<evidence type="ECO:0000256" key="6">
    <source>
        <dbReference type="SAM" id="Phobius"/>
    </source>
</evidence>
<protein>
    <submittedName>
        <fullName evidence="8">GtrA family protein</fullName>
    </submittedName>
</protein>
<evidence type="ECO:0000313" key="8">
    <source>
        <dbReference type="EMBL" id="GAA5169513.1"/>
    </source>
</evidence>
<evidence type="ECO:0000256" key="5">
    <source>
        <dbReference type="ARBA" id="ARBA00023136"/>
    </source>
</evidence>
<feature type="transmembrane region" description="Helical" evidence="6">
    <location>
        <begin position="12"/>
        <end position="34"/>
    </location>
</feature>
<dbReference type="PANTHER" id="PTHR38459">
    <property type="entry name" value="PROPHAGE BACTOPRENOL-LINKED GLUCOSE TRANSLOCASE HOMOLOG"/>
    <property type="match status" value="1"/>
</dbReference>
<dbReference type="Pfam" id="PF04138">
    <property type="entry name" value="GtrA_DPMS_TM"/>
    <property type="match status" value="1"/>
</dbReference>
<evidence type="ECO:0000256" key="1">
    <source>
        <dbReference type="ARBA" id="ARBA00004141"/>
    </source>
</evidence>
<feature type="transmembrane region" description="Helical" evidence="6">
    <location>
        <begin position="40"/>
        <end position="62"/>
    </location>
</feature>
<reference evidence="9" key="1">
    <citation type="journal article" date="2019" name="Int. J. Syst. Evol. Microbiol.">
        <title>The Global Catalogue of Microorganisms (GCM) 10K type strain sequencing project: providing services to taxonomists for standard genome sequencing and annotation.</title>
        <authorList>
            <consortium name="The Broad Institute Genomics Platform"/>
            <consortium name="The Broad Institute Genome Sequencing Center for Infectious Disease"/>
            <person name="Wu L."/>
            <person name="Ma J."/>
        </authorList>
    </citation>
    <scope>NUCLEOTIDE SEQUENCE [LARGE SCALE GENOMIC DNA]</scope>
    <source>
        <strain evidence="9">JCM 18303</strain>
    </source>
</reference>
<evidence type="ECO:0000256" key="2">
    <source>
        <dbReference type="ARBA" id="ARBA00009399"/>
    </source>
</evidence>
<dbReference type="PANTHER" id="PTHR38459:SF6">
    <property type="entry name" value="ARABINOGALACTAN BIOSYNTHESIS RECRUITING PROTEIN RV3789"/>
    <property type="match status" value="1"/>
</dbReference>
<organism evidence="8 9">
    <name type="scientific">Pseudonocardia eucalypti</name>
    <dbReference type="NCBI Taxonomy" id="648755"/>
    <lineage>
        <taxon>Bacteria</taxon>
        <taxon>Bacillati</taxon>
        <taxon>Actinomycetota</taxon>
        <taxon>Actinomycetes</taxon>
        <taxon>Pseudonocardiales</taxon>
        <taxon>Pseudonocardiaceae</taxon>
        <taxon>Pseudonocardia</taxon>
    </lineage>
</organism>
<keyword evidence="3 6" id="KW-0812">Transmembrane</keyword>
<comment type="caution">
    <text evidence="8">The sequence shown here is derived from an EMBL/GenBank/DDBJ whole genome shotgun (WGS) entry which is preliminary data.</text>
</comment>
<feature type="domain" description="GtrA/DPMS transmembrane" evidence="7">
    <location>
        <begin position="18"/>
        <end position="135"/>
    </location>
</feature>
<proteinExistence type="inferred from homology"/>
<evidence type="ECO:0000313" key="9">
    <source>
        <dbReference type="Proteomes" id="UP001428817"/>
    </source>
</evidence>
<dbReference type="Proteomes" id="UP001428817">
    <property type="component" value="Unassembled WGS sequence"/>
</dbReference>
<evidence type="ECO:0000256" key="3">
    <source>
        <dbReference type="ARBA" id="ARBA00022692"/>
    </source>
</evidence>
<evidence type="ECO:0000259" key="7">
    <source>
        <dbReference type="Pfam" id="PF04138"/>
    </source>
</evidence>
<evidence type="ECO:0000256" key="4">
    <source>
        <dbReference type="ARBA" id="ARBA00022989"/>
    </source>
</evidence>
<comment type="similarity">
    <text evidence="2">Belongs to the GtrA family.</text>
</comment>
<sequence length="137" mass="15145">MVADRSQPRVGLLSQLTRFVLVGGLSALVDYGLYQALLHTGLWVHGAKALSFVCGTTTAYLLNRRFTFTQTAGGATRFTGFLLLYGTTFFVNVGMNALVLHLITEGAPFRVTIAWVFAQGTATMINFLMLRYVVFRR</sequence>